<dbReference type="PANTHER" id="PTHR37746">
    <property type="entry name" value="TRANSMEMBRANE PROTEIN"/>
    <property type="match status" value="1"/>
</dbReference>
<dbReference type="KEGG" id="jcu:105649457"/>
<dbReference type="EMBL" id="KK915662">
    <property type="protein sequence ID" value="KDP20882.1"/>
    <property type="molecule type" value="Genomic_DNA"/>
</dbReference>
<keyword evidence="4" id="KW-1185">Reference proteome</keyword>
<protein>
    <submittedName>
        <fullName evidence="3">Uncharacterized protein</fullName>
    </submittedName>
</protein>
<organism evidence="3 4">
    <name type="scientific">Jatropha curcas</name>
    <name type="common">Barbados nut</name>
    <dbReference type="NCBI Taxonomy" id="180498"/>
    <lineage>
        <taxon>Eukaryota</taxon>
        <taxon>Viridiplantae</taxon>
        <taxon>Streptophyta</taxon>
        <taxon>Embryophyta</taxon>
        <taxon>Tracheophyta</taxon>
        <taxon>Spermatophyta</taxon>
        <taxon>Magnoliopsida</taxon>
        <taxon>eudicotyledons</taxon>
        <taxon>Gunneridae</taxon>
        <taxon>Pentapetalae</taxon>
        <taxon>rosids</taxon>
        <taxon>fabids</taxon>
        <taxon>Malpighiales</taxon>
        <taxon>Euphorbiaceae</taxon>
        <taxon>Crotonoideae</taxon>
        <taxon>Jatropheae</taxon>
        <taxon>Jatropha</taxon>
    </lineage>
</organism>
<name>A0A067JAT9_JATCU</name>
<keyword evidence="2" id="KW-1133">Transmembrane helix</keyword>
<dbReference type="OrthoDB" id="1939257at2759"/>
<accession>A0A067JAT9</accession>
<evidence type="ECO:0000313" key="3">
    <source>
        <dbReference type="EMBL" id="KDP20882.1"/>
    </source>
</evidence>
<feature type="transmembrane region" description="Helical" evidence="2">
    <location>
        <begin position="30"/>
        <end position="53"/>
    </location>
</feature>
<feature type="transmembrane region" description="Helical" evidence="2">
    <location>
        <begin position="59"/>
        <end position="79"/>
    </location>
</feature>
<feature type="region of interest" description="Disordered" evidence="1">
    <location>
        <begin position="161"/>
        <end position="182"/>
    </location>
</feature>
<gene>
    <name evidence="3" type="ORF">JCGZ_21353</name>
</gene>
<proteinExistence type="predicted"/>
<evidence type="ECO:0000313" key="4">
    <source>
        <dbReference type="Proteomes" id="UP000027138"/>
    </source>
</evidence>
<evidence type="ECO:0000256" key="1">
    <source>
        <dbReference type="SAM" id="MobiDB-lite"/>
    </source>
</evidence>
<dbReference type="PANTHER" id="PTHR37746:SF1">
    <property type="entry name" value="TRANSMEMBRANE PROTEIN"/>
    <property type="match status" value="1"/>
</dbReference>
<sequence>MEGNGTPWGLNSVSVLVPVEIMNTVPSKTFSYFSSDPLCSCIITLSTLILLYFPHALKVLLPVLILTVLLLLFLLRLGAIQRVHTRNLEEIENEETAEIKENRDDNFDKAEKSVFLANVDKWVACHAKANFDPNPKSNFEETFVGWNVRAPLEVIYEAYEGEEEDKEDSNEKNQDFDPAGSLSLERYPSLSMYYPETDSDSSSDGNLPMNGGWDSPESVCFRWEEEDRAGLLIEIALGNNNRKHSCFDFQAEEDNLIEIDISPPRNDAFR</sequence>
<reference evidence="3 4" key="1">
    <citation type="journal article" date="2014" name="PLoS ONE">
        <title>Global Analysis of Gene Expression Profiles in Physic Nut (Jatropha curcas L.) Seedlings Exposed to Salt Stress.</title>
        <authorList>
            <person name="Zhang L."/>
            <person name="Zhang C."/>
            <person name="Wu P."/>
            <person name="Chen Y."/>
            <person name="Li M."/>
            <person name="Jiang H."/>
            <person name="Wu G."/>
        </authorList>
    </citation>
    <scope>NUCLEOTIDE SEQUENCE [LARGE SCALE GENOMIC DNA]</scope>
    <source>
        <strain evidence="4">cv. GZQX0401</strain>
        <tissue evidence="3">Young leaves</tissue>
    </source>
</reference>
<dbReference type="Proteomes" id="UP000027138">
    <property type="component" value="Unassembled WGS sequence"/>
</dbReference>
<evidence type="ECO:0000256" key="2">
    <source>
        <dbReference type="SAM" id="Phobius"/>
    </source>
</evidence>
<keyword evidence="2" id="KW-0472">Membrane</keyword>
<dbReference type="AlphaFoldDB" id="A0A067JAT9"/>
<keyword evidence="2" id="KW-0812">Transmembrane</keyword>